<accession>A0ABY6ZEG6</accession>
<dbReference type="EMBL" id="CP104067">
    <property type="protein sequence ID" value="WAH41251.1"/>
    <property type="molecule type" value="Genomic_DNA"/>
</dbReference>
<sequence>MVKPKILLITKSTYVYRMFCEQITEHFGCSVDLVDGTKEGKSCKTDLILASYREVLKELEFPPDKLLVARRTVDLSKSGDLIALPAGTECLVVNNSLDTARETISCLENLGLNLELATYDPAVNAPPHDVEVAVVAETGEHLYIHSFPGVWWTTLDEVTGWAVDRIQQDLLPIRQSPAPQGAGFLNL</sequence>
<name>A0ABY6ZEG6_9BACL</name>
<gene>
    <name evidence="1" type="ORF">NZD89_23795</name>
</gene>
<keyword evidence="2" id="KW-1185">Reference proteome</keyword>
<protein>
    <submittedName>
        <fullName evidence="1">Uncharacterized protein</fullName>
    </submittedName>
</protein>
<evidence type="ECO:0000313" key="2">
    <source>
        <dbReference type="Proteomes" id="UP001164761"/>
    </source>
</evidence>
<dbReference type="Proteomes" id="UP001164761">
    <property type="component" value="Chromosome"/>
</dbReference>
<proteinExistence type="predicted"/>
<evidence type="ECO:0000313" key="1">
    <source>
        <dbReference type="EMBL" id="WAH41251.1"/>
    </source>
</evidence>
<dbReference type="RefSeq" id="WP_268005165.1">
    <property type="nucleotide sequence ID" value="NZ_BSUT01000001.1"/>
</dbReference>
<organism evidence="1 2">
    <name type="scientific">Alicyclobacillus fastidiosus</name>
    <dbReference type="NCBI Taxonomy" id="392011"/>
    <lineage>
        <taxon>Bacteria</taxon>
        <taxon>Bacillati</taxon>
        <taxon>Bacillota</taxon>
        <taxon>Bacilli</taxon>
        <taxon>Bacillales</taxon>
        <taxon>Alicyclobacillaceae</taxon>
        <taxon>Alicyclobacillus</taxon>
    </lineage>
</organism>
<reference evidence="1" key="1">
    <citation type="submission" date="2022-08" db="EMBL/GenBank/DDBJ databases">
        <title>Alicyclobacillus fastidiosus DSM 17978, complete genome.</title>
        <authorList>
            <person name="Wang Q."/>
            <person name="Cai R."/>
            <person name="Wang Z."/>
        </authorList>
    </citation>
    <scope>NUCLEOTIDE SEQUENCE</scope>
    <source>
        <strain evidence="1">DSM 17978</strain>
    </source>
</reference>